<keyword evidence="1" id="KW-1133">Transmembrane helix</keyword>
<accession>D9QQ92</accession>
<name>D9QQ92_ACEAZ</name>
<feature type="transmembrane region" description="Helical" evidence="1">
    <location>
        <begin position="100"/>
        <end position="125"/>
    </location>
</feature>
<evidence type="ECO:0000313" key="2">
    <source>
        <dbReference type="EMBL" id="ADL12683.1"/>
    </source>
</evidence>
<evidence type="ECO:0008006" key="4">
    <source>
        <dbReference type="Google" id="ProtNLM"/>
    </source>
</evidence>
<feature type="transmembrane region" description="Helical" evidence="1">
    <location>
        <begin position="50"/>
        <end position="80"/>
    </location>
</feature>
<dbReference type="STRING" id="574087.Acear_1161"/>
<evidence type="ECO:0000313" key="3">
    <source>
        <dbReference type="Proteomes" id="UP000001661"/>
    </source>
</evidence>
<dbReference type="HOGENOM" id="CLU_118898_0_0_9"/>
<keyword evidence="1" id="KW-0812">Transmembrane</keyword>
<sequence length="198" mass="22412">MLKIIIPSIHDLLAVLFTGISIKLMDDYLDQILDRLQNKKTLALKWGRATLPYTLLSFSLAVVFNYSWAVSLFWASYILGMGYDLTDELPTGLKAYQESLLLLLIGIYILPIENFLSSLSVMVGIQLIDDLIDLKYDKEVYRNNSVYLLGKRQVILLLIAVLAIGVYFDPKKTLTVLVVTPLIVLLLEDETGRGRKNQ</sequence>
<dbReference type="KEGG" id="aar:Acear_1161"/>
<keyword evidence="3" id="KW-1185">Reference proteome</keyword>
<protein>
    <recommendedName>
        <fullName evidence="4">UbiA prenyltransferase</fullName>
    </recommendedName>
</protein>
<feature type="transmembrane region" description="Helical" evidence="1">
    <location>
        <begin position="146"/>
        <end position="168"/>
    </location>
</feature>
<organism evidence="2 3">
    <name type="scientific">Acetohalobium arabaticum (strain ATCC 49924 / DSM 5501 / Z-7288)</name>
    <dbReference type="NCBI Taxonomy" id="574087"/>
    <lineage>
        <taxon>Bacteria</taxon>
        <taxon>Bacillati</taxon>
        <taxon>Bacillota</taxon>
        <taxon>Clostridia</taxon>
        <taxon>Halanaerobiales</taxon>
        <taxon>Halobacteroidaceae</taxon>
        <taxon>Acetohalobium</taxon>
    </lineage>
</organism>
<evidence type="ECO:0000256" key="1">
    <source>
        <dbReference type="SAM" id="Phobius"/>
    </source>
</evidence>
<dbReference type="EMBL" id="CP002105">
    <property type="protein sequence ID" value="ADL12683.1"/>
    <property type="molecule type" value="Genomic_DNA"/>
</dbReference>
<dbReference type="eggNOG" id="ENOG5032YCM">
    <property type="taxonomic scope" value="Bacteria"/>
</dbReference>
<gene>
    <name evidence="2" type="ordered locus">Acear_1161</name>
</gene>
<dbReference type="AlphaFoldDB" id="D9QQ92"/>
<proteinExistence type="predicted"/>
<keyword evidence="1" id="KW-0472">Membrane</keyword>
<reference evidence="2 3" key="1">
    <citation type="journal article" date="2010" name="Stand. Genomic Sci.">
        <title>Complete genome sequence of Acetohalobium arabaticum type strain (Z-7288).</title>
        <authorList>
            <person name="Sikorski J."/>
            <person name="Lapidus A."/>
            <person name="Chertkov O."/>
            <person name="Lucas S."/>
            <person name="Copeland A."/>
            <person name="Glavina Del Rio T."/>
            <person name="Nolan M."/>
            <person name="Tice H."/>
            <person name="Cheng J.F."/>
            <person name="Han C."/>
            <person name="Brambilla E."/>
            <person name="Pitluck S."/>
            <person name="Liolios K."/>
            <person name="Ivanova N."/>
            <person name="Mavromatis K."/>
            <person name="Mikhailova N."/>
            <person name="Pati A."/>
            <person name="Bruce D."/>
            <person name="Detter C."/>
            <person name="Tapia R."/>
            <person name="Goodwin L."/>
            <person name="Chen A."/>
            <person name="Palaniappan K."/>
            <person name="Land M."/>
            <person name="Hauser L."/>
            <person name="Chang Y.J."/>
            <person name="Jeffries C.D."/>
            <person name="Rohde M."/>
            <person name="Goker M."/>
            <person name="Spring S."/>
            <person name="Woyke T."/>
            <person name="Bristow J."/>
            <person name="Eisen J.A."/>
            <person name="Markowitz V."/>
            <person name="Hugenholtz P."/>
            <person name="Kyrpides N.C."/>
            <person name="Klenk H.P."/>
        </authorList>
    </citation>
    <scope>NUCLEOTIDE SEQUENCE [LARGE SCALE GENOMIC DNA]</scope>
    <source>
        <strain evidence="3">ATCC 49924 / DSM 5501 / Z-7288</strain>
    </source>
</reference>
<dbReference type="Proteomes" id="UP000001661">
    <property type="component" value="Chromosome"/>
</dbReference>